<dbReference type="Pfam" id="PF02515">
    <property type="entry name" value="CoA_transf_3"/>
    <property type="match status" value="1"/>
</dbReference>
<name>A0A3N0B8A3_9ACTN</name>
<reference evidence="2" key="1">
    <citation type="submission" date="2018-05" db="EMBL/GenBank/DDBJ databases">
        <title>Genome Sequencing of selected type strains of the family Eggerthellaceae.</title>
        <authorList>
            <person name="Danylec N."/>
            <person name="Stoll D.A."/>
            <person name="Doetsch A."/>
            <person name="Huch M."/>
        </authorList>
    </citation>
    <scope>NUCLEOTIDE SEQUENCE [LARGE SCALE GENOMIC DNA]</scope>
    <source>
        <strain evidence="2">DSM 16106</strain>
    </source>
</reference>
<accession>A0A3N0B8A3</accession>
<dbReference type="GO" id="GO:0003824">
    <property type="term" value="F:catalytic activity"/>
    <property type="evidence" value="ECO:0007669"/>
    <property type="project" value="InterPro"/>
</dbReference>
<dbReference type="Proteomes" id="UP000278632">
    <property type="component" value="Unassembled WGS sequence"/>
</dbReference>
<evidence type="ECO:0000313" key="1">
    <source>
        <dbReference type="EMBL" id="RNL43183.1"/>
    </source>
</evidence>
<dbReference type="PANTHER" id="PTHR48228:SF2">
    <property type="entry name" value="E-CINNAMOYL-COA:R-PHENYLLACTATE COA TRANSFERASE LARGE SUBUNIT"/>
    <property type="match status" value="1"/>
</dbReference>
<dbReference type="EMBL" id="QICD01000013">
    <property type="protein sequence ID" value="RNL43183.1"/>
    <property type="molecule type" value="Genomic_DNA"/>
</dbReference>
<dbReference type="InterPro" id="IPR044855">
    <property type="entry name" value="CoA-Trfase_III_dom3_sf"/>
</dbReference>
<dbReference type="AlphaFoldDB" id="A0A3N0B8A3"/>
<dbReference type="RefSeq" id="WP_123192321.1">
    <property type="nucleotide sequence ID" value="NZ_QICD01000013.1"/>
</dbReference>
<proteinExistence type="predicted"/>
<dbReference type="PANTHER" id="PTHR48228">
    <property type="entry name" value="SUCCINYL-COA--D-CITRAMALATE COA-TRANSFERASE"/>
    <property type="match status" value="1"/>
</dbReference>
<sequence>MALKLLEGMKVIEIAAFMAAPMGGRILGEWGADVIKVEPPTGDSNRGIGLARHIYNGDQAGWDSINASKRCITLDTRNPEGLAILKEMLKDCDVFLSHLRPKDSKKLGLDYESLSAINPKIICGSTSGYGTKGEWAPRGGFDAASYAARAGYDLDCPIKGDNPMIPYFGFGDIPTGTYLAMAVLAAYVEQQRTGKGQDVNVALMHAGMWSVGVPIVTAAYGDEYPTDPNSVLPLARPYMCSDEKAIALMGLQWHNSWPEFVHAFGMDEGYIAKWPDYQTALAASAEITPIITEVLAAVTRDEAIEKLMTTDIPFDLCQHFADLQDDKQAWDAGFFQGIDYPSGKHIGIVKAPAIFSSGEAEFQASGYPGEFTREVLKEYGFDDAKIDELREKGIVTEEDQWNKDQYNMEKMMAAAAAAKKKAAE</sequence>
<dbReference type="InterPro" id="IPR050509">
    <property type="entry name" value="CoA-transferase_III"/>
</dbReference>
<keyword evidence="2" id="KW-1185">Reference proteome</keyword>
<evidence type="ECO:0000313" key="2">
    <source>
        <dbReference type="Proteomes" id="UP000278632"/>
    </source>
</evidence>
<dbReference type="Gene3D" id="3.30.1540.10">
    <property type="entry name" value="formyl-coa transferase, domain 3"/>
    <property type="match status" value="1"/>
</dbReference>
<dbReference type="InterPro" id="IPR023606">
    <property type="entry name" value="CoA-Trfase_III_dom_1_sf"/>
</dbReference>
<dbReference type="Gene3D" id="3.40.50.10540">
    <property type="entry name" value="Crotonobetainyl-coa:carnitine coa-transferase, domain 1"/>
    <property type="match status" value="1"/>
</dbReference>
<dbReference type="OrthoDB" id="9797653at2"/>
<protein>
    <submittedName>
        <fullName evidence="1">Carnitine dehydratase</fullName>
    </submittedName>
</protein>
<dbReference type="SUPFAM" id="SSF89796">
    <property type="entry name" value="CoA-transferase family III (CaiB/BaiF)"/>
    <property type="match status" value="1"/>
</dbReference>
<comment type="caution">
    <text evidence="1">The sequence shown here is derived from an EMBL/GenBank/DDBJ whole genome shotgun (WGS) entry which is preliminary data.</text>
</comment>
<gene>
    <name evidence="1" type="ORF">DMP08_07550</name>
</gene>
<dbReference type="InterPro" id="IPR003673">
    <property type="entry name" value="CoA-Trfase_fam_III"/>
</dbReference>
<organism evidence="1 2">
    <name type="scientific">Paraeggerthella hongkongensis</name>
    <dbReference type="NCBI Taxonomy" id="230658"/>
    <lineage>
        <taxon>Bacteria</taxon>
        <taxon>Bacillati</taxon>
        <taxon>Actinomycetota</taxon>
        <taxon>Coriobacteriia</taxon>
        <taxon>Eggerthellales</taxon>
        <taxon>Eggerthellaceae</taxon>
        <taxon>Paraeggerthella</taxon>
    </lineage>
</organism>